<dbReference type="InParanoid" id="A0A0V1ARN5"/>
<dbReference type="AlphaFoldDB" id="A0A0V1ARN5"/>
<dbReference type="OrthoDB" id="5915317at2759"/>
<dbReference type="Proteomes" id="UP000054776">
    <property type="component" value="Unassembled WGS sequence"/>
</dbReference>
<protein>
    <submittedName>
        <fullName evidence="1">Uncharacterized protein</fullName>
    </submittedName>
</protein>
<name>A0A0V1ARN5_TRISP</name>
<evidence type="ECO:0000313" key="1">
    <source>
        <dbReference type="EMBL" id="KRY26835.1"/>
    </source>
</evidence>
<evidence type="ECO:0000313" key="2">
    <source>
        <dbReference type="Proteomes" id="UP000054776"/>
    </source>
</evidence>
<organism evidence="1 2">
    <name type="scientific">Trichinella spiralis</name>
    <name type="common">Trichina worm</name>
    <dbReference type="NCBI Taxonomy" id="6334"/>
    <lineage>
        <taxon>Eukaryota</taxon>
        <taxon>Metazoa</taxon>
        <taxon>Ecdysozoa</taxon>
        <taxon>Nematoda</taxon>
        <taxon>Enoplea</taxon>
        <taxon>Dorylaimia</taxon>
        <taxon>Trichinellida</taxon>
        <taxon>Trichinellidae</taxon>
        <taxon>Trichinella</taxon>
    </lineage>
</organism>
<keyword evidence="2" id="KW-1185">Reference proteome</keyword>
<accession>A0A0V1ARN5</accession>
<sequence>MGPTSLSKQNGTSARDRPTVRSVGYAEISVAGVVKLFLQILFSIFLKITFCNSGFSAKQSRYY</sequence>
<proteinExistence type="predicted"/>
<dbReference type="EMBL" id="JYDH01000323">
    <property type="protein sequence ID" value="KRY26835.1"/>
    <property type="molecule type" value="Genomic_DNA"/>
</dbReference>
<gene>
    <name evidence="1" type="ORF">T01_14257</name>
</gene>
<comment type="caution">
    <text evidence="1">The sequence shown here is derived from an EMBL/GenBank/DDBJ whole genome shotgun (WGS) entry which is preliminary data.</text>
</comment>
<reference evidence="1 2" key="1">
    <citation type="submission" date="2015-01" db="EMBL/GenBank/DDBJ databases">
        <title>Evolution of Trichinella species and genotypes.</title>
        <authorList>
            <person name="Korhonen P.K."/>
            <person name="Edoardo P."/>
            <person name="Giuseppe L.R."/>
            <person name="Gasser R.B."/>
        </authorList>
    </citation>
    <scope>NUCLEOTIDE SEQUENCE [LARGE SCALE GENOMIC DNA]</scope>
    <source>
        <strain evidence="1">ISS3</strain>
    </source>
</reference>